<dbReference type="AlphaFoldDB" id="A0A6L2NCH8"/>
<feature type="region of interest" description="Disordered" evidence="1">
    <location>
        <begin position="279"/>
        <end position="366"/>
    </location>
</feature>
<feature type="region of interest" description="Disordered" evidence="1">
    <location>
        <begin position="211"/>
        <end position="236"/>
    </location>
</feature>
<reference evidence="3" key="1">
    <citation type="journal article" date="2019" name="Sci. Rep.">
        <title>Draft genome of Tanacetum cinerariifolium, the natural source of mosquito coil.</title>
        <authorList>
            <person name="Yamashiro T."/>
            <person name="Shiraishi A."/>
            <person name="Satake H."/>
            <person name="Nakayama K."/>
        </authorList>
    </citation>
    <scope>NUCLEOTIDE SEQUENCE</scope>
</reference>
<proteinExistence type="predicted"/>
<dbReference type="InterPro" id="IPR013103">
    <property type="entry name" value="RVT_2"/>
</dbReference>
<evidence type="ECO:0000313" key="3">
    <source>
        <dbReference type="EMBL" id="GEU82305.1"/>
    </source>
</evidence>
<comment type="caution">
    <text evidence="3">The sequence shown here is derived from an EMBL/GenBank/DDBJ whole genome shotgun (WGS) entry which is preliminary data.</text>
</comment>
<feature type="compositionally biased region" description="Acidic residues" evidence="1">
    <location>
        <begin position="284"/>
        <end position="307"/>
    </location>
</feature>
<dbReference type="EMBL" id="BKCJ010008454">
    <property type="protein sequence ID" value="GEU82305.1"/>
    <property type="molecule type" value="Genomic_DNA"/>
</dbReference>
<gene>
    <name evidence="3" type="ORF">Tci_054283</name>
</gene>
<evidence type="ECO:0000259" key="2">
    <source>
        <dbReference type="Pfam" id="PF07727"/>
    </source>
</evidence>
<evidence type="ECO:0000256" key="1">
    <source>
        <dbReference type="SAM" id="MobiDB-lite"/>
    </source>
</evidence>
<accession>A0A6L2NCH8</accession>
<organism evidence="3">
    <name type="scientific">Tanacetum cinerariifolium</name>
    <name type="common">Dalmatian daisy</name>
    <name type="synonym">Chrysanthemum cinerariifolium</name>
    <dbReference type="NCBI Taxonomy" id="118510"/>
    <lineage>
        <taxon>Eukaryota</taxon>
        <taxon>Viridiplantae</taxon>
        <taxon>Streptophyta</taxon>
        <taxon>Embryophyta</taxon>
        <taxon>Tracheophyta</taxon>
        <taxon>Spermatophyta</taxon>
        <taxon>Magnoliopsida</taxon>
        <taxon>eudicotyledons</taxon>
        <taxon>Gunneridae</taxon>
        <taxon>Pentapetalae</taxon>
        <taxon>asterids</taxon>
        <taxon>campanulids</taxon>
        <taxon>Asterales</taxon>
        <taxon>Asteraceae</taxon>
        <taxon>Asteroideae</taxon>
        <taxon>Anthemideae</taxon>
        <taxon>Anthemidinae</taxon>
        <taxon>Tanacetum</taxon>
    </lineage>
</organism>
<name>A0A6L2NCH8_TANCI</name>
<sequence length="400" mass="45464">MAFLNGELKEKVYVSQPERIVDQDNPSHVYKFKKALYGLKQAPRAWYDMLSSFLISQHFAKDTPLVEKSKLDEDLQGNPVDATLYRGIIGSLMYSKDIGMSLTAYADADHAECQDTRRSTSGSAQILGDKLQKHESIVTQQAALDYALVPSEKRLKIERFPEIYMHQFWNTIKKIGKIDGYNFKLDKKKWRVDTEGKRVKRAFKKATNAPTTDVVIRDTPGKSVSKKKAPAKTDRGKGIELLSDAALLEDAQLKETLRKSKKKPTSFRLATQVRELILNQSEDVHDEDDNDDEDGDDDDNGNDDDGGNDAQDSKRTNSNDDENPSFTLKDYKEEEEQDEEYVNTLKNDKSDDEEKMYEEEKDNDVANELYGDLNNTQGLRDINITNVEQGGEDQQNASHE</sequence>
<feature type="compositionally biased region" description="Acidic residues" evidence="1">
    <location>
        <begin position="350"/>
        <end position="362"/>
    </location>
</feature>
<feature type="domain" description="Reverse transcriptase Ty1/copia-type" evidence="2">
    <location>
        <begin position="2"/>
        <end position="63"/>
    </location>
</feature>
<protein>
    <submittedName>
        <fullName evidence="3">Uncharacterized mitochondrial protein AtMg00810-like</fullName>
    </submittedName>
</protein>
<dbReference type="Pfam" id="PF07727">
    <property type="entry name" value="RVT_2"/>
    <property type="match status" value="1"/>
</dbReference>